<sequence>MISDATKRSILRWIHIVFSIPIVGYIYSPFKELPNYAPVVRYVAIPVIFLSGLCMWKGHLLRRLIAKRSG</sequence>
<accession>B9XD01</accession>
<keyword evidence="3" id="KW-1185">Reference proteome</keyword>
<evidence type="ECO:0000313" key="2">
    <source>
        <dbReference type="EMBL" id="EEF62347.1"/>
    </source>
</evidence>
<evidence type="ECO:0000256" key="1">
    <source>
        <dbReference type="SAM" id="Phobius"/>
    </source>
</evidence>
<organism evidence="2 3">
    <name type="scientific">Pedosphaera parvula (strain Ellin514)</name>
    <dbReference type="NCBI Taxonomy" id="320771"/>
    <lineage>
        <taxon>Bacteria</taxon>
        <taxon>Pseudomonadati</taxon>
        <taxon>Verrucomicrobiota</taxon>
        <taxon>Pedosphaerae</taxon>
        <taxon>Pedosphaerales</taxon>
        <taxon>Pedosphaeraceae</taxon>
        <taxon>Pedosphaera</taxon>
    </lineage>
</organism>
<proteinExistence type="predicted"/>
<dbReference type="EMBL" id="ABOX02000005">
    <property type="protein sequence ID" value="EEF62347.1"/>
    <property type="molecule type" value="Genomic_DNA"/>
</dbReference>
<dbReference type="Proteomes" id="UP000003688">
    <property type="component" value="Unassembled WGS sequence"/>
</dbReference>
<keyword evidence="1" id="KW-0472">Membrane</keyword>
<gene>
    <name evidence="2" type="ORF">Cflav_PD4982</name>
</gene>
<evidence type="ECO:0000313" key="3">
    <source>
        <dbReference type="Proteomes" id="UP000003688"/>
    </source>
</evidence>
<dbReference type="AlphaFoldDB" id="B9XD01"/>
<dbReference type="STRING" id="320771.Cflav_PD4982"/>
<reference evidence="2 3" key="1">
    <citation type="journal article" date="2011" name="J. Bacteriol.">
        <title>Genome sequence of 'Pedosphaera parvula' Ellin514, an aerobic Verrucomicrobial isolate from pasture soil.</title>
        <authorList>
            <person name="Kant R."/>
            <person name="van Passel M.W."/>
            <person name="Sangwan P."/>
            <person name="Palva A."/>
            <person name="Lucas S."/>
            <person name="Copeland A."/>
            <person name="Lapidus A."/>
            <person name="Glavina Del Rio T."/>
            <person name="Dalin E."/>
            <person name="Tice H."/>
            <person name="Bruce D."/>
            <person name="Goodwin L."/>
            <person name="Pitluck S."/>
            <person name="Chertkov O."/>
            <person name="Larimer F.W."/>
            <person name="Land M.L."/>
            <person name="Hauser L."/>
            <person name="Brettin T.S."/>
            <person name="Detter J.C."/>
            <person name="Han S."/>
            <person name="de Vos W.M."/>
            <person name="Janssen P.H."/>
            <person name="Smidt H."/>
        </authorList>
    </citation>
    <scope>NUCLEOTIDE SEQUENCE [LARGE SCALE GENOMIC DNA]</scope>
    <source>
        <strain evidence="2 3">Ellin514</strain>
    </source>
</reference>
<feature type="transmembrane region" description="Helical" evidence="1">
    <location>
        <begin position="39"/>
        <end position="58"/>
    </location>
</feature>
<protein>
    <submittedName>
        <fullName evidence="2">Uncharacterized protein</fullName>
    </submittedName>
</protein>
<keyword evidence="1" id="KW-1133">Transmembrane helix</keyword>
<comment type="caution">
    <text evidence="2">The sequence shown here is derived from an EMBL/GenBank/DDBJ whole genome shotgun (WGS) entry which is preliminary data.</text>
</comment>
<keyword evidence="1" id="KW-0812">Transmembrane</keyword>
<feature type="transmembrane region" description="Helical" evidence="1">
    <location>
        <begin position="9"/>
        <end position="27"/>
    </location>
</feature>
<name>B9XD01_PEDPL</name>